<keyword evidence="1" id="KW-1133">Transmembrane helix</keyword>
<keyword evidence="1" id="KW-0812">Transmembrane</keyword>
<evidence type="ECO:0000259" key="3">
    <source>
        <dbReference type="Pfam" id="PF00085"/>
    </source>
</evidence>
<protein>
    <recommendedName>
        <fullName evidence="3">Thioredoxin domain-containing protein</fullName>
    </recommendedName>
</protein>
<accession>A0ABQ7C300</accession>
<name>A0ABQ7C300_BRACR</name>
<dbReference type="PANTHER" id="PTHR47126:SF10">
    <property type="entry name" value="5'-ADENYLYLSULFATE REDUCTASE-LIKE 7"/>
    <property type="match status" value="1"/>
</dbReference>
<dbReference type="InterPro" id="IPR036249">
    <property type="entry name" value="Thioredoxin-like_sf"/>
</dbReference>
<dbReference type="Proteomes" id="UP000266723">
    <property type="component" value="Unassembled WGS sequence"/>
</dbReference>
<proteinExistence type="predicted"/>
<dbReference type="CDD" id="cd02999">
    <property type="entry name" value="PDI_a_ERp44_like"/>
    <property type="match status" value="1"/>
</dbReference>
<keyword evidence="2" id="KW-0732">Signal</keyword>
<sequence length="287" mass="32508">MSFWVSMLLLLCAIAGSCLPSGLASSVDVCDHHDEFEVFRCGIERKCPPFLYPRPPTEVDGDLLDRLMDSHNHGNAYTSILFYSPWCPFSSLVRPKFEALSSMFPHIGHLVVEQSQALPSVFSRYGIHSLPSILMVNQTLKMRYIGPKDLASLIQFYQHTTGLKPVQYVDEAEPNLIKWLHNGSSIREIAERDPYLVLALMFLSLKLAILIFPFMRARLRTLWAAHVPHLSLGILGETSQLFGRALHMIDVRRLWIKQRLNKTRDFQERAKNALASVSLGKSTSQSA</sequence>
<feature type="chain" id="PRO_5045438286" description="Thioredoxin domain-containing protein" evidence="2">
    <location>
        <begin position="25"/>
        <end position="287"/>
    </location>
</feature>
<feature type="signal peptide" evidence="2">
    <location>
        <begin position="1"/>
        <end position="24"/>
    </location>
</feature>
<keyword evidence="5" id="KW-1185">Reference proteome</keyword>
<evidence type="ECO:0000256" key="2">
    <source>
        <dbReference type="SAM" id="SignalP"/>
    </source>
</evidence>
<evidence type="ECO:0000313" key="5">
    <source>
        <dbReference type="Proteomes" id="UP000266723"/>
    </source>
</evidence>
<dbReference type="Pfam" id="PF00085">
    <property type="entry name" value="Thioredoxin"/>
    <property type="match status" value="1"/>
</dbReference>
<evidence type="ECO:0000313" key="4">
    <source>
        <dbReference type="EMBL" id="KAF3545552.1"/>
    </source>
</evidence>
<dbReference type="Gene3D" id="3.40.30.10">
    <property type="entry name" value="Glutaredoxin"/>
    <property type="match status" value="1"/>
</dbReference>
<dbReference type="InterPro" id="IPR044794">
    <property type="entry name" value="APRL5/7"/>
</dbReference>
<comment type="caution">
    <text evidence="4">The sequence shown here is derived from an EMBL/GenBank/DDBJ whole genome shotgun (WGS) entry which is preliminary data.</text>
</comment>
<dbReference type="PANTHER" id="PTHR47126">
    <property type="entry name" value="5'-ADENYLYLSULFATE REDUCTASE-LIKE 7"/>
    <property type="match status" value="1"/>
</dbReference>
<organism evidence="4 5">
    <name type="scientific">Brassica cretica</name>
    <name type="common">Mustard</name>
    <dbReference type="NCBI Taxonomy" id="69181"/>
    <lineage>
        <taxon>Eukaryota</taxon>
        <taxon>Viridiplantae</taxon>
        <taxon>Streptophyta</taxon>
        <taxon>Embryophyta</taxon>
        <taxon>Tracheophyta</taxon>
        <taxon>Spermatophyta</taxon>
        <taxon>Magnoliopsida</taxon>
        <taxon>eudicotyledons</taxon>
        <taxon>Gunneridae</taxon>
        <taxon>Pentapetalae</taxon>
        <taxon>rosids</taxon>
        <taxon>malvids</taxon>
        <taxon>Brassicales</taxon>
        <taxon>Brassicaceae</taxon>
        <taxon>Brassiceae</taxon>
        <taxon>Brassica</taxon>
    </lineage>
</organism>
<evidence type="ECO:0000256" key="1">
    <source>
        <dbReference type="SAM" id="Phobius"/>
    </source>
</evidence>
<reference evidence="4 5" key="1">
    <citation type="journal article" date="2020" name="BMC Genomics">
        <title>Intraspecific diversification of the crop wild relative Brassica cretica Lam. using demographic model selection.</title>
        <authorList>
            <person name="Kioukis A."/>
            <person name="Michalopoulou V.A."/>
            <person name="Briers L."/>
            <person name="Pirintsos S."/>
            <person name="Studholme D.J."/>
            <person name="Pavlidis P."/>
            <person name="Sarris P.F."/>
        </authorList>
    </citation>
    <scope>NUCLEOTIDE SEQUENCE [LARGE SCALE GENOMIC DNA]</scope>
    <source>
        <strain evidence="5">cv. PFS-1207/04</strain>
    </source>
</reference>
<keyword evidence="1" id="KW-0472">Membrane</keyword>
<dbReference type="EMBL" id="QGKV02000832">
    <property type="protein sequence ID" value="KAF3545552.1"/>
    <property type="molecule type" value="Genomic_DNA"/>
</dbReference>
<dbReference type="InterPro" id="IPR013766">
    <property type="entry name" value="Thioredoxin_domain"/>
</dbReference>
<dbReference type="SUPFAM" id="SSF52833">
    <property type="entry name" value="Thioredoxin-like"/>
    <property type="match status" value="1"/>
</dbReference>
<feature type="domain" description="Thioredoxin" evidence="3">
    <location>
        <begin position="80"/>
        <end position="157"/>
    </location>
</feature>
<feature type="transmembrane region" description="Helical" evidence="1">
    <location>
        <begin position="195"/>
        <end position="215"/>
    </location>
</feature>
<gene>
    <name evidence="4" type="ORF">DY000_02000759</name>
</gene>